<dbReference type="PROSITE" id="PS50262">
    <property type="entry name" value="G_PROTEIN_RECEP_F1_2"/>
    <property type="match status" value="1"/>
</dbReference>
<evidence type="ECO:0000256" key="2">
    <source>
        <dbReference type="ARBA" id="ARBA00022475"/>
    </source>
</evidence>
<comment type="caution">
    <text evidence="15">The sequence shown here is derived from an EMBL/GenBank/DDBJ whole genome shotgun (WGS) entry which is preliminary data.</text>
</comment>
<organism evidence="15 16">
    <name type="scientific">Engystomops pustulosus</name>
    <name type="common">Tungara frog</name>
    <name type="synonym">Physalaemus pustulosus</name>
    <dbReference type="NCBI Taxonomy" id="76066"/>
    <lineage>
        <taxon>Eukaryota</taxon>
        <taxon>Metazoa</taxon>
        <taxon>Chordata</taxon>
        <taxon>Craniata</taxon>
        <taxon>Vertebrata</taxon>
        <taxon>Euteleostomi</taxon>
        <taxon>Amphibia</taxon>
        <taxon>Batrachia</taxon>
        <taxon>Anura</taxon>
        <taxon>Neobatrachia</taxon>
        <taxon>Hyloidea</taxon>
        <taxon>Leptodactylidae</taxon>
        <taxon>Leiuperinae</taxon>
        <taxon>Engystomops</taxon>
    </lineage>
</organism>
<dbReference type="GO" id="GO:0004984">
    <property type="term" value="F:olfactory receptor activity"/>
    <property type="evidence" value="ECO:0007669"/>
    <property type="project" value="InterPro"/>
</dbReference>
<dbReference type="Proteomes" id="UP000824782">
    <property type="component" value="Unassembled WGS sequence"/>
</dbReference>
<evidence type="ECO:0000256" key="3">
    <source>
        <dbReference type="ARBA" id="ARBA00022606"/>
    </source>
</evidence>
<dbReference type="SUPFAM" id="SSF81321">
    <property type="entry name" value="Family A G protein-coupled receptor-like"/>
    <property type="match status" value="1"/>
</dbReference>
<keyword evidence="11" id="KW-0325">Glycoprotein</keyword>
<name>A0AAV7BMV9_ENGPU</name>
<dbReference type="GO" id="GO:0005886">
    <property type="term" value="C:plasma membrane"/>
    <property type="evidence" value="ECO:0007669"/>
    <property type="project" value="UniProtKB-SubCell"/>
</dbReference>
<dbReference type="InterPro" id="IPR050939">
    <property type="entry name" value="Olfactory_GPCR1"/>
</dbReference>
<evidence type="ECO:0000256" key="13">
    <source>
        <dbReference type="SAM" id="Phobius"/>
    </source>
</evidence>
<evidence type="ECO:0000256" key="7">
    <source>
        <dbReference type="ARBA" id="ARBA00023040"/>
    </source>
</evidence>
<comment type="subcellular location">
    <subcellularLocation>
        <location evidence="1">Cell membrane</location>
        <topology evidence="1">Multi-pass membrane protein</topology>
    </subcellularLocation>
</comment>
<evidence type="ECO:0000256" key="4">
    <source>
        <dbReference type="ARBA" id="ARBA00022692"/>
    </source>
</evidence>
<proteinExistence type="predicted"/>
<evidence type="ECO:0000256" key="1">
    <source>
        <dbReference type="ARBA" id="ARBA00004651"/>
    </source>
</evidence>
<keyword evidence="12" id="KW-0807">Transducer</keyword>
<keyword evidence="3" id="KW-0716">Sensory transduction</keyword>
<dbReference type="InterPro" id="IPR000725">
    <property type="entry name" value="Olfact_rcpt"/>
</dbReference>
<keyword evidence="16" id="KW-1185">Reference proteome</keyword>
<feature type="domain" description="G-protein coupled receptors family 1 profile" evidence="14">
    <location>
        <begin position="41"/>
        <end position="290"/>
    </location>
</feature>
<evidence type="ECO:0000256" key="8">
    <source>
        <dbReference type="ARBA" id="ARBA00023136"/>
    </source>
</evidence>
<keyword evidence="2" id="KW-1003">Cell membrane</keyword>
<feature type="transmembrane region" description="Helical" evidence="13">
    <location>
        <begin position="200"/>
        <end position="225"/>
    </location>
</feature>
<dbReference type="PRINTS" id="PR00245">
    <property type="entry name" value="OLFACTORYR"/>
</dbReference>
<feature type="transmembrane region" description="Helical" evidence="13">
    <location>
        <begin position="25"/>
        <end position="49"/>
    </location>
</feature>
<feature type="transmembrane region" description="Helical" evidence="13">
    <location>
        <begin position="61"/>
        <end position="86"/>
    </location>
</feature>
<evidence type="ECO:0000256" key="5">
    <source>
        <dbReference type="ARBA" id="ARBA00022725"/>
    </source>
</evidence>
<dbReference type="Pfam" id="PF13853">
    <property type="entry name" value="7tm_4"/>
    <property type="match status" value="1"/>
</dbReference>
<evidence type="ECO:0000256" key="9">
    <source>
        <dbReference type="ARBA" id="ARBA00023157"/>
    </source>
</evidence>
<dbReference type="PRINTS" id="PR00237">
    <property type="entry name" value="GPCRRHODOPSN"/>
</dbReference>
<keyword evidence="4 13" id="KW-0812">Transmembrane</keyword>
<keyword evidence="8 13" id="KW-0472">Membrane</keyword>
<feature type="transmembrane region" description="Helical" evidence="13">
    <location>
        <begin position="92"/>
        <end position="120"/>
    </location>
</feature>
<accession>A0AAV7BMV9</accession>
<feature type="transmembrane region" description="Helical" evidence="13">
    <location>
        <begin position="273"/>
        <end position="292"/>
    </location>
</feature>
<dbReference type="FunFam" id="1.20.1070.10:FF:000010">
    <property type="entry name" value="Olfactory receptor"/>
    <property type="match status" value="1"/>
</dbReference>
<evidence type="ECO:0000256" key="10">
    <source>
        <dbReference type="ARBA" id="ARBA00023170"/>
    </source>
</evidence>
<evidence type="ECO:0000259" key="14">
    <source>
        <dbReference type="PROSITE" id="PS50262"/>
    </source>
</evidence>
<feature type="transmembrane region" description="Helical" evidence="13">
    <location>
        <begin position="237"/>
        <end position="261"/>
    </location>
</feature>
<dbReference type="Gene3D" id="1.20.1070.10">
    <property type="entry name" value="Rhodopsin 7-helix transmembrane proteins"/>
    <property type="match status" value="1"/>
</dbReference>
<reference evidence="15" key="1">
    <citation type="thesis" date="2020" institute="ProQuest LLC" country="789 East Eisenhower Parkway, Ann Arbor, MI, USA">
        <title>Comparative Genomics and Chromosome Evolution.</title>
        <authorList>
            <person name="Mudd A.B."/>
        </authorList>
    </citation>
    <scope>NUCLEOTIDE SEQUENCE</scope>
    <source>
        <strain evidence="15">237g6f4</strain>
        <tissue evidence="15">Blood</tissue>
    </source>
</reference>
<dbReference type="InterPro" id="IPR000276">
    <property type="entry name" value="GPCR_Rhodpsn"/>
</dbReference>
<dbReference type="EMBL" id="WNYA01000004">
    <property type="protein sequence ID" value="KAG8573909.1"/>
    <property type="molecule type" value="Genomic_DNA"/>
</dbReference>
<protein>
    <recommendedName>
        <fullName evidence="14">G-protein coupled receptors family 1 profile domain-containing protein</fullName>
    </recommendedName>
</protein>
<sequence length="316" mass="36163">MCEENQTQITEIHLLGFRGLYKYKIPLFIVFLLTYTLILGGNLIIILLVSTTDHLKTPMFIFLKHLSIADVLLTTSVVPMMLHIILFEGGTLPLWVCILQLYSFGIFGFVQCYIIVIMSYDRYLAICHPLHYSSLIGPDLCLQLVLGSWSLVTVLTSAEFFVSIQFNFCGMNYVDHFFCDFGPTTELVTSDISSFLLQDFVYSILMMLFPFALIILSYFCIFLAILKMSSATSKRKAFSTCSSHLTTVCVYYGTLIAVYMTSSEERTSDINKYRSLLYIVVTPLINPFIYSLRNHEIKRALMKVQMCRGFENGWKT</sequence>
<dbReference type="PANTHER" id="PTHR24242">
    <property type="entry name" value="G-PROTEIN COUPLED RECEPTOR"/>
    <property type="match status" value="1"/>
</dbReference>
<evidence type="ECO:0000313" key="16">
    <source>
        <dbReference type="Proteomes" id="UP000824782"/>
    </source>
</evidence>
<keyword evidence="9" id="KW-1015">Disulfide bond</keyword>
<evidence type="ECO:0000256" key="11">
    <source>
        <dbReference type="ARBA" id="ARBA00023180"/>
    </source>
</evidence>
<evidence type="ECO:0000313" key="15">
    <source>
        <dbReference type="EMBL" id="KAG8573909.1"/>
    </source>
</evidence>
<keyword evidence="6 13" id="KW-1133">Transmembrane helix</keyword>
<dbReference type="AlphaFoldDB" id="A0AAV7BMV9"/>
<evidence type="ECO:0000256" key="12">
    <source>
        <dbReference type="ARBA" id="ARBA00023224"/>
    </source>
</evidence>
<keyword evidence="10" id="KW-0675">Receptor</keyword>
<dbReference type="GO" id="GO:0004930">
    <property type="term" value="F:G protein-coupled receptor activity"/>
    <property type="evidence" value="ECO:0007669"/>
    <property type="project" value="UniProtKB-KW"/>
</dbReference>
<dbReference type="PANTHER" id="PTHR24242:SF412">
    <property type="entry name" value="OLFACTORY RECEPTOR 10A7-LIKE"/>
    <property type="match status" value="1"/>
</dbReference>
<keyword evidence="5" id="KW-0552">Olfaction</keyword>
<gene>
    <name evidence="15" type="ORF">GDO81_008932</name>
</gene>
<keyword evidence="7" id="KW-0297">G-protein coupled receptor</keyword>
<dbReference type="InterPro" id="IPR017452">
    <property type="entry name" value="GPCR_Rhodpsn_7TM"/>
</dbReference>
<evidence type="ECO:0000256" key="6">
    <source>
        <dbReference type="ARBA" id="ARBA00022989"/>
    </source>
</evidence>